<feature type="transmembrane region" description="Helical" evidence="2">
    <location>
        <begin position="139"/>
        <end position="169"/>
    </location>
</feature>
<feature type="transmembrane region" description="Helical" evidence="2">
    <location>
        <begin position="27"/>
        <end position="51"/>
    </location>
</feature>
<dbReference type="EMBL" id="BSFQ01000002">
    <property type="protein sequence ID" value="GLL09528.1"/>
    <property type="molecule type" value="Genomic_DNA"/>
</dbReference>
<evidence type="ECO:0008006" key="5">
    <source>
        <dbReference type="Google" id="ProtNLM"/>
    </source>
</evidence>
<evidence type="ECO:0000313" key="3">
    <source>
        <dbReference type="EMBL" id="GLL09528.1"/>
    </source>
</evidence>
<feature type="region of interest" description="Disordered" evidence="1">
    <location>
        <begin position="1"/>
        <end position="22"/>
    </location>
</feature>
<dbReference type="AlphaFoldDB" id="A0A9W6KYA1"/>
<sequence length="192" mass="20865">MRADEDTSPSRPEPRARRLPRRRSDRVADLAAWTVCVAVLVVLGAAVVIGLRVHDGLSERVTAEARDRTRITAVLAEDVPVLPEGGGRIPADVRWTGPDGVERVGRVEVHGPKQAGDPVAAWVTTDGRVVRAPLTTTEAFFVTFATAGTVLLVGEFVVAALGHLAFLGVGRLHAAEWEREWAEVEPRWRSTR</sequence>
<reference evidence="3" key="1">
    <citation type="journal article" date="2014" name="Int. J. Syst. Evol. Microbiol.">
        <title>Complete genome sequence of Corynebacterium casei LMG S-19264T (=DSM 44701T), isolated from a smear-ripened cheese.</title>
        <authorList>
            <consortium name="US DOE Joint Genome Institute (JGI-PGF)"/>
            <person name="Walter F."/>
            <person name="Albersmeier A."/>
            <person name="Kalinowski J."/>
            <person name="Ruckert C."/>
        </authorList>
    </citation>
    <scope>NUCLEOTIDE SEQUENCE</scope>
    <source>
        <strain evidence="3">VKM Ac-1069</strain>
    </source>
</reference>
<accession>A0A9W6KYA1</accession>
<evidence type="ECO:0000256" key="2">
    <source>
        <dbReference type="SAM" id="Phobius"/>
    </source>
</evidence>
<dbReference type="Proteomes" id="UP001143463">
    <property type="component" value="Unassembled WGS sequence"/>
</dbReference>
<protein>
    <recommendedName>
        <fullName evidence="5">Integral membrane protein</fullName>
    </recommendedName>
</protein>
<keyword evidence="2" id="KW-0812">Transmembrane</keyword>
<dbReference type="PANTHER" id="PTHR42305:SF1">
    <property type="entry name" value="MEMBRANE PROTEIN RV1733C-RELATED"/>
    <property type="match status" value="1"/>
</dbReference>
<name>A0A9W6KYA1_9PSEU</name>
<keyword evidence="2" id="KW-1133">Transmembrane helix</keyword>
<proteinExistence type="predicted"/>
<comment type="caution">
    <text evidence="3">The sequence shown here is derived from an EMBL/GenBank/DDBJ whole genome shotgun (WGS) entry which is preliminary data.</text>
</comment>
<dbReference type="PANTHER" id="PTHR42305">
    <property type="entry name" value="MEMBRANE PROTEIN RV1733C-RELATED"/>
    <property type="match status" value="1"/>
</dbReference>
<keyword evidence="4" id="KW-1185">Reference proteome</keyword>
<dbReference type="RefSeq" id="WP_051736646.1">
    <property type="nucleotide sequence ID" value="NZ_BAAAUZ010000013.1"/>
</dbReference>
<evidence type="ECO:0000256" key="1">
    <source>
        <dbReference type="SAM" id="MobiDB-lite"/>
    </source>
</evidence>
<gene>
    <name evidence="3" type="ORF">GCM10017577_06680</name>
</gene>
<evidence type="ECO:0000313" key="4">
    <source>
        <dbReference type="Proteomes" id="UP001143463"/>
    </source>
</evidence>
<keyword evidence="2" id="KW-0472">Membrane</keyword>
<reference evidence="3" key="2">
    <citation type="submission" date="2023-01" db="EMBL/GenBank/DDBJ databases">
        <authorList>
            <person name="Sun Q."/>
            <person name="Evtushenko L."/>
        </authorList>
    </citation>
    <scope>NUCLEOTIDE SEQUENCE</scope>
    <source>
        <strain evidence="3">VKM Ac-1069</strain>
    </source>
</reference>
<dbReference type="InterPro" id="IPR039708">
    <property type="entry name" value="MT1774/Rv1733c-like"/>
</dbReference>
<organism evidence="3 4">
    <name type="scientific">Pseudonocardia halophobica</name>
    <dbReference type="NCBI Taxonomy" id="29401"/>
    <lineage>
        <taxon>Bacteria</taxon>
        <taxon>Bacillati</taxon>
        <taxon>Actinomycetota</taxon>
        <taxon>Actinomycetes</taxon>
        <taxon>Pseudonocardiales</taxon>
        <taxon>Pseudonocardiaceae</taxon>
        <taxon>Pseudonocardia</taxon>
    </lineage>
</organism>